<sequence>MVSWITRCFGGTQELTQGLGDSTSSSPEFQAEQAIALARNGLSTAEDTRNDALLESTLDMDRFVEPEQTDGSTVNSLDEARQIILRLKARVRELEGSTGQNAESTLMSLRQIRLPEQEARIVPTPVSVKKGHEPMPTIVDAIREVNFDIRDEQKSVPHRFCVYTKQELVEILGRAGKPAAALLLQAVCEEDIGNVPPALLLDVDPATGDAVAGSPELMAEVHKGRGPTDISQLASVDRLPGYLRLRLYMMQACGARPMLAHATATARALFKVRTDRQLQYVLEGQVQQDAMLGMLLQEILDEMLSAPVSRSSAASTTGGDRSTIIMHSLRHFVNTSNPKVFPFVPVSMRGCGYKKTSGEVVPCIIFEFSPDSNQGAFLEHLQRDYTMMGHINAIITLFTLKGDVLHQNAGSIAYYGYQRRHPHENRRGSAHGAGRGGKRSGGALPNPLENPSAAWLQQQEEDRPVLTQLFQYAPPDALEGMLESMVQGGVWRSILPVPLSLAPSSRPLALPGGIGDPLAGAAGVPPGAAFMGPEPENIFTMDGIAFTGANVMSFTQPYDERSISRPDVFEGSFALGTPGSSAASRMAGSGAPAHLQPHPRSIRALKAVPEQSQEQERVSFAQHRQMSSPGSGDANGQTRGVVPPGIGGDGVGENMLVRPSGSTQDEPSDTLLSPPIRSESNSMSDSRAKPIKLPRSSTTFSAVPSGTSELQAQACSSSTINGMGTAGSFTSGLAACNNSSPRLSRIRRRSGVPLGFDMNPADALSQSTWGLFGNGAYEHRYDRINSRDAGGIEVEHAIDNCGRRFITSLAGPTSASMTGPAAGPHNNPAVPEAASAAGNGAVAVASETAGDTGASLASGARRSGTYSPSLVSPSLSSQIDQWQQWQYRHSQWQEALHSQVSVQGPGGPGRLSSHPPAAWFLHQQHQAGLSQSSSSAAIQSCVNSSSRRGAGAGAIDGTGGDAGSGVHRQNSVESMPRRQRSVAFGEGMTSLTSRSTPTPSAGSVVSPQPSAHQHPDNSIIACTTFVATAGSAPLDPSHLRSLSSTPPASQRSRFLQQQPAGFPVLAPSASSHGGSAAAAATAAATAATACPPPPQRAVSASLEGDTTQSGLKQLYPVSAFVPAATASVSLCGTCPSIIGTAGGSTGLKQTHSSGATSGSVRRAPMRQSERSNPNLVLSGVGSAATATHGFKSATSFSFGSKGGAAAGAHNRPLIRMMSFLNASPLAGTQQSQQQTQHYHIHSATAAAHVSAAHQRQMVKRAQSGQLNGLLDPVLRTGSSKAIVTGDSSLGAMGPAGTSSQNGSRLTPSAIYCGSLGLRRQSIRTASSAALGQHVCEVDESSSLAVLTTMATLGTSREATDPRGGAHGHGSSLPEDELPRTYHEVTATPFLDPVSKSQVVMVVQTDVTARVQLERRLADVMEAEHKLLENIFPRHVLEHIAHSAAVNQERASQFNLRMLSAMPDLTKTATDHEQVTILFADIVGFTSMCKEVPSKAVMKFLNDLYTRFDTLLDIYGVYKVETIGDCYMVAGGLISKDADGFSAVRKDSCDNLQAWRVLSFAKAMLRDAQKVLLPTTHEPVKLRVGIHTGPVVSGVVGTRMPRFCLFGDTINTASRMESTCPYGRIQVSAATHALVPDEEWEPTGGVQVKGKGMMETYLLKQTSSVALPSNLASASMSTPGPPEPLATTAHGSNNLSRLGVRPPATASAIASGGSAGTVGGSTEVNATVAHGVISAVSQKIPLVGAGASISSSTGPSRSGMADAPRDTSQLENSSGKNTSLLFNTVW</sequence>
<name>A0ABQ5S8N7_9CHLO</name>
<comment type="caution">
    <text evidence="10">The sequence shown here is derived from an EMBL/GenBank/DDBJ whole genome shotgun (WGS) entry which is preliminary data.</text>
</comment>
<evidence type="ECO:0000256" key="4">
    <source>
        <dbReference type="ARBA" id="ARBA00022989"/>
    </source>
</evidence>
<dbReference type="PANTHER" id="PTHR11920:SF335">
    <property type="entry name" value="GUANYLATE CYCLASE"/>
    <property type="match status" value="1"/>
</dbReference>
<protein>
    <recommendedName>
        <fullName evidence="9">Guanylate cyclase domain-containing protein</fullName>
    </recommendedName>
</protein>
<evidence type="ECO:0000256" key="5">
    <source>
        <dbReference type="ARBA" id="ARBA00023136"/>
    </source>
</evidence>
<feature type="compositionally biased region" description="Low complexity" evidence="8">
    <location>
        <begin position="1746"/>
        <end position="1760"/>
    </location>
</feature>
<keyword evidence="4" id="KW-1133">Transmembrane helix</keyword>
<evidence type="ECO:0000256" key="7">
    <source>
        <dbReference type="RuleBase" id="RU000405"/>
    </source>
</evidence>
<dbReference type="EMBL" id="BSDZ01000027">
    <property type="protein sequence ID" value="GLI65996.1"/>
    <property type="molecule type" value="Genomic_DNA"/>
</dbReference>
<comment type="similarity">
    <text evidence="7">Belongs to the adenylyl cyclase class-4/guanylyl cyclase family.</text>
</comment>
<dbReference type="InterPro" id="IPR018297">
    <property type="entry name" value="A/G_cyclase_CS"/>
</dbReference>
<evidence type="ECO:0000313" key="10">
    <source>
        <dbReference type="EMBL" id="GLI65996.1"/>
    </source>
</evidence>
<evidence type="ECO:0000259" key="9">
    <source>
        <dbReference type="PROSITE" id="PS50125"/>
    </source>
</evidence>
<evidence type="ECO:0000256" key="3">
    <source>
        <dbReference type="ARBA" id="ARBA00022741"/>
    </source>
</evidence>
<feature type="compositionally biased region" description="Low complexity" evidence="8">
    <location>
        <begin position="989"/>
        <end position="1000"/>
    </location>
</feature>
<dbReference type="InterPro" id="IPR029787">
    <property type="entry name" value="Nucleotide_cyclase"/>
</dbReference>
<evidence type="ECO:0000256" key="6">
    <source>
        <dbReference type="ARBA" id="ARBA00023239"/>
    </source>
</evidence>
<organism evidence="10 11">
    <name type="scientific">Volvox africanus</name>
    <dbReference type="NCBI Taxonomy" id="51714"/>
    <lineage>
        <taxon>Eukaryota</taxon>
        <taxon>Viridiplantae</taxon>
        <taxon>Chlorophyta</taxon>
        <taxon>core chlorophytes</taxon>
        <taxon>Chlorophyceae</taxon>
        <taxon>CS clade</taxon>
        <taxon>Chlamydomonadales</taxon>
        <taxon>Volvocaceae</taxon>
        <taxon>Volvox</taxon>
    </lineage>
</organism>
<evidence type="ECO:0000313" key="11">
    <source>
        <dbReference type="Proteomes" id="UP001165090"/>
    </source>
</evidence>
<dbReference type="PANTHER" id="PTHR11920">
    <property type="entry name" value="GUANYLYL CYCLASE"/>
    <property type="match status" value="1"/>
</dbReference>
<feature type="region of interest" description="Disordered" evidence="8">
    <location>
        <begin position="1746"/>
        <end position="1775"/>
    </location>
</feature>
<feature type="compositionally biased region" description="Polar residues" evidence="8">
    <location>
        <begin position="1765"/>
        <end position="1775"/>
    </location>
</feature>
<feature type="region of interest" description="Disordered" evidence="8">
    <location>
        <begin position="1142"/>
        <end position="1177"/>
    </location>
</feature>
<keyword evidence="3" id="KW-0547">Nucleotide-binding</keyword>
<dbReference type="Gene3D" id="3.30.70.1230">
    <property type="entry name" value="Nucleotide cyclase"/>
    <property type="match status" value="1"/>
</dbReference>
<keyword evidence="2" id="KW-0812">Transmembrane</keyword>
<accession>A0ABQ5S8N7</accession>
<feature type="region of interest" description="Disordered" evidence="8">
    <location>
        <begin position="607"/>
        <end position="691"/>
    </location>
</feature>
<reference evidence="10 11" key="1">
    <citation type="journal article" date="2023" name="IScience">
        <title>Expanded male sex-determining region conserved during the evolution of homothallism in the green alga Volvox.</title>
        <authorList>
            <person name="Yamamoto K."/>
            <person name="Matsuzaki R."/>
            <person name="Mahakham W."/>
            <person name="Heman W."/>
            <person name="Sekimoto H."/>
            <person name="Kawachi M."/>
            <person name="Minakuchi Y."/>
            <person name="Toyoda A."/>
            <person name="Nozaki H."/>
        </authorList>
    </citation>
    <scope>NUCLEOTIDE SEQUENCE [LARGE SCALE GENOMIC DNA]</scope>
    <source>
        <strain evidence="10 11">NIES-4468</strain>
    </source>
</reference>
<feature type="compositionally biased region" description="Polar residues" evidence="8">
    <location>
        <begin position="1146"/>
        <end position="1159"/>
    </location>
</feature>
<feature type="region of interest" description="Disordered" evidence="8">
    <location>
        <begin position="1670"/>
        <end position="1699"/>
    </location>
</feature>
<evidence type="ECO:0000256" key="2">
    <source>
        <dbReference type="ARBA" id="ARBA00022692"/>
    </source>
</evidence>
<keyword evidence="6 7" id="KW-0456">Lyase</keyword>
<feature type="domain" description="Guanylate cyclase" evidence="9">
    <location>
        <begin position="1475"/>
        <end position="1616"/>
    </location>
</feature>
<dbReference type="CDD" id="cd07302">
    <property type="entry name" value="CHD"/>
    <property type="match status" value="1"/>
</dbReference>
<evidence type="ECO:0000256" key="8">
    <source>
        <dbReference type="SAM" id="MobiDB-lite"/>
    </source>
</evidence>
<dbReference type="PROSITE" id="PS00452">
    <property type="entry name" value="GUANYLATE_CYCLASE_1"/>
    <property type="match status" value="1"/>
</dbReference>
<dbReference type="InterPro" id="IPR050401">
    <property type="entry name" value="Cyclic_nucleotide_synthase"/>
</dbReference>
<dbReference type="PROSITE" id="PS50125">
    <property type="entry name" value="GUANYLATE_CYCLASE_2"/>
    <property type="match status" value="1"/>
</dbReference>
<dbReference type="Pfam" id="PF00211">
    <property type="entry name" value="Guanylate_cyc"/>
    <property type="match status" value="1"/>
</dbReference>
<dbReference type="InterPro" id="IPR001054">
    <property type="entry name" value="A/G_cyclase"/>
</dbReference>
<dbReference type="SMART" id="SM00044">
    <property type="entry name" value="CYCc"/>
    <property type="match status" value="1"/>
</dbReference>
<feature type="region of interest" description="Disordered" evidence="8">
    <location>
        <begin position="1355"/>
        <end position="1376"/>
    </location>
</feature>
<feature type="compositionally biased region" description="Gly residues" evidence="8">
    <location>
        <begin position="950"/>
        <end position="963"/>
    </location>
</feature>
<evidence type="ECO:0000256" key="1">
    <source>
        <dbReference type="ARBA" id="ARBA00004370"/>
    </source>
</evidence>
<keyword evidence="11" id="KW-1185">Reference proteome</keyword>
<feature type="compositionally biased region" description="Polar residues" evidence="8">
    <location>
        <begin position="622"/>
        <end position="638"/>
    </location>
</feature>
<feature type="region of interest" description="Disordered" evidence="8">
    <location>
        <begin position="814"/>
        <end position="834"/>
    </location>
</feature>
<dbReference type="Proteomes" id="UP001165090">
    <property type="component" value="Unassembled WGS sequence"/>
</dbReference>
<proteinExistence type="inferred from homology"/>
<keyword evidence="5" id="KW-0472">Membrane</keyword>
<dbReference type="SUPFAM" id="SSF55073">
    <property type="entry name" value="Nucleotide cyclase"/>
    <property type="match status" value="1"/>
</dbReference>
<feature type="region of interest" description="Disordered" evidence="8">
    <location>
        <begin position="946"/>
        <end position="1016"/>
    </location>
</feature>
<gene>
    <name evidence="10" type="ORF">VaNZ11_009691</name>
</gene>
<comment type="subcellular location">
    <subcellularLocation>
        <location evidence="1">Membrane</location>
    </subcellularLocation>
</comment>
<feature type="region of interest" description="Disordered" evidence="8">
    <location>
        <begin position="422"/>
        <end position="450"/>
    </location>
</feature>
<feature type="compositionally biased region" description="Polar residues" evidence="8">
    <location>
        <begin position="1001"/>
        <end position="1011"/>
    </location>
</feature>